<dbReference type="InterPro" id="IPR006553">
    <property type="entry name" value="Leu-rich_rpt_Cys-con_subtyp"/>
</dbReference>
<reference evidence="2" key="1">
    <citation type="submission" date="2025-08" db="UniProtKB">
        <authorList>
            <consortium name="RefSeq"/>
        </authorList>
    </citation>
    <scope>IDENTIFICATION</scope>
    <source>
        <tissue evidence="2">Gonad</tissue>
    </source>
</reference>
<dbReference type="GO" id="GO:0031146">
    <property type="term" value="P:SCF-dependent proteasomal ubiquitin-dependent protein catabolic process"/>
    <property type="evidence" value="ECO:0007669"/>
    <property type="project" value="TreeGrafter"/>
</dbReference>
<dbReference type="PANTHER" id="PTHR13318">
    <property type="entry name" value="PARTNER OF PAIRED, ISOFORM B-RELATED"/>
    <property type="match status" value="1"/>
</dbReference>
<accession>A0A6P4Z8G4</accession>
<proteinExistence type="predicted"/>
<dbReference type="SMART" id="SM00367">
    <property type="entry name" value="LRR_CC"/>
    <property type="match status" value="5"/>
</dbReference>
<gene>
    <name evidence="2" type="primary">LOC109474336</name>
</gene>
<dbReference type="PANTHER" id="PTHR13318:SF190">
    <property type="entry name" value="PARTNER OF PAIRED, ISOFORM B"/>
    <property type="match status" value="1"/>
</dbReference>
<dbReference type="Gene3D" id="3.80.10.10">
    <property type="entry name" value="Ribonuclease Inhibitor"/>
    <property type="match status" value="2"/>
</dbReference>
<dbReference type="OrthoDB" id="16120at2759"/>
<dbReference type="SUPFAM" id="SSF52047">
    <property type="entry name" value="RNI-like"/>
    <property type="match status" value="2"/>
</dbReference>
<dbReference type="Proteomes" id="UP000515135">
    <property type="component" value="Unplaced"/>
</dbReference>
<dbReference type="RefSeq" id="XP_019630184.1">
    <property type="nucleotide sequence ID" value="XM_019774625.1"/>
</dbReference>
<dbReference type="GO" id="GO:0019005">
    <property type="term" value="C:SCF ubiquitin ligase complex"/>
    <property type="evidence" value="ECO:0007669"/>
    <property type="project" value="TreeGrafter"/>
</dbReference>
<dbReference type="InterPro" id="IPR032675">
    <property type="entry name" value="LRR_dom_sf"/>
</dbReference>
<protein>
    <submittedName>
        <fullName evidence="2">Uncharacterized protein LOC109474336 isoform X3</fullName>
    </submittedName>
</protein>
<evidence type="ECO:0000313" key="1">
    <source>
        <dbReference type="Proteomes" id="UP000515135"/>
    </source>
</evidence>
<name>A0A6P4Z8G4_BRABE</name>
<dbReference type="GeneID" id="109474336"/>
<sequence length="510" mass="57619">MLLYNEEQQHKNIMPQRGSPETLKHLSIVSMATHMDSVWAADYIHNYLDQYHFMYIIGPFDALPSHLIQELIEFLVQKRQLGRRHLHLMIHQHLESLHLGKCSSCMTDAVIKLVQIRCKKLKKLDLSRCNRLTSYAMSIALSYLPKLVYLNLYSTNCTDEVLGTIGAICVQLRDLNICKTHVTDKGIVSLCGGGNGIHGCKKLLSLDVSFNPRVTINGVKHALRQLPNLRQLLHNDVCDALVVLHEEAFKEGKTTTPYQLRSGTVNDFVVPVSFLEIVDLVCPNLEYIFVLNENLEGDVLQHISRLARLRNLSVSCTDSVVPFSEGLMSLLASVGRGLETLTLYGYDDIDVIAIGQSCPNLKTLTLESCHGFKLEHPQTVIPTALFGNLKSLRLGVEVISNTLEPTLPNSLKIVLEGGRQIENIEITNVEGFTDELFRQVLNQNSFQKLREFALIDCNNITGSSMFELLEGKNDLQRLVMLNCKEVMRRDYDQMMKVVASEHFQLDITWT</sequence>
<evidence type="ECO:0000313" key="2">
    <source>
        <dbReference type="RefSeq" id="XP_019630184.1"/>
    </source>
</evidence>
<organism evidence="1 2">
    <name type="scientific">Branchiostoma belcheri</name>
    <name type="common">Amphioxus</name>
    <dbReference type="NCBI Taxonomy" id="7741"/>
    <lineage>
        <taxon>Eukaryota</taxon>
        <taxon>Metazoa</taxon>
        <taxon>Chordata</taxon>
        <taxon>Cephalochordata</taxon>
        <taxon>Leptocardii</taxon>
        <taxon>Amphioxiformes</taxon>
        <taxon>Branchiostomatidae</taxon>
        <taxon>Branchiostoma</taxon>
    </lineage>
</organism>
<keyword evidence="1" id="KW-1185">Reference proteome</keyword>
<dbReference type="AlphaFoldDB" id="A0A6P4Z8G4"/>